<reference evidence="2" key="1">
    <citation type="submission" date="2018-08" db="EMBL/GenBank/DDBJ databases">
        <title>Identification of Burkholderia cepacia strains that express a Burkholderia pseudomallei-like capsular polysaccharide.</title>
        <authorList>
            <person name="Burtnick M.N."/>
            <person name="Vongsouvath M."/>
            <person name="Newton P."/>
            <person name="Wuthiekanun V."/>
            <person name="Limmathurotsakul D."/>
            <person name="Brett P.J."/>
            <person name="Chantratita N."/>
            <person name="Dance D.A."/>
        </authorList>
    </citation>
    <scope>NUCLEOTIDE SEQUENCE</scope>
    <source>
        <strain evidence="2">SBXCC001</strain>
    </source>
</reference>
<dbReference type="EMBL" id="QXCT01000002">
    <property type="protein sequence ID" value="MDW9254173.1"/>
    <property type="molecule type" value="Genomic_DNA"/>
</dbReference>
<dbReference type="Proteomes" id="UP001272137">
    <property type="component" value="Unassembled WGS sequence"/>
</dbReference>
<proteinExistence type="predicted"/>
<evidence type="ECO:0000313" key="2">
    <source>
        <dbReference type="EMBL" id="MDW9254173.1"/>
    </source>
</evidence>
<feature type="compositionally biased region" description="Basic and acidic residues" evidence="1">
    <location>
        <begin position="9"/>
        <end position="19"/>
    </location>
</feature>
<organism evidence="2 3">
    <name type="scientific">Burkholderia thailandensis</name>
    <dbReference type="NCBI Taxonomy" id="57975"/>
    <lineage>
        <taxon>Bacteria</taxon>
        <taxon>Pseudomonadati</taxon>
        <taxon>Pseudomonadota</taxon>
        <taxon>Betaproteobacteria</taxon>
        <taxon>Burkholderiales</taxon>
        <taxon>Burkholderiaceae</taxon>
        <taxon>Burkholderia</taxon>
        <taxon>pseudomallei group</taxon>
    </lineage>
</organism>
<dbReference type="AlphaFoldDB" id="A0AAW9CYI9"/>
<evidence type="ECO:0000256" key="1">
    <source>
        <dbReference type="SAM" id="MobiDB-lite"/>
    </source>
</evidence>
<accession>A0AAW9CYI9</accession>
<sequence>MRAGNGIKRHGEDGGEKSEAPIVPGAAQDADTAQWPGARILWRAVPRARTGPGPRMLRGRTAFT</sequence>
<evidence type="ECO:0000313" key="3">
    <source>
        <dbReference type="Proteomes" id="UP001272137"/>
    </source>
</evidence>
<name>A0AAW9CYI9_BURTH</name>
<comment type="caution">
    <text evidence="2">The sequence shown here is derived from an EMBL/GenBank/DDBJ whole genome shotgun (WGS) entry which is preliminary data.</text>
</comment>
<feature type="region of interest" description="Disordered" evidence="1">
    <location>
        <begin position="1"/>
        <end position="64"/>
    </location>
</feature>
<protein>
    <submittedName>
        <fullName evidence="2">Uncharacterized protein</fullName>
    </submittedName>
</protein>
<gene>
    <name evidence="2" type="ORF">C7S16_2447</name>
</gene>